<keyword evidence="1" id="KW-0472">Membrane</keyword>
<dbReference type="AlphaFoldDB" id="A0A317W6B6"/>
<evidence type="ECO:0000256" key="1">
    <source>
        <dbReference type="SAM" id="Phobius"/>
    </source>
</evidence>
<dbReference type="EMBL" id="MSFL01000012">
    <property type="protein sequence ID" value="PWY82156.1"/>
    <property type="molecule type" value="Genomic_DNA"/>
</dbReference>
<dbReference type="VEuPathDB" id="FungiDB:BO70DRAFT_429217"/>
<name>A0A317W6B6_9EURO</name>
<feature type="transmembrane region" description="Helical" evidence="1">
    <location>
        <begin position="12"/>
        <end position="35"/>
    </location>
</feature>
<organism evidence="2 3">
    <name type="scientific">Aspergillus heteromorphus CBS 117.55</name>
    <dbReference type="NCBI Taxonomy" id="1448321"/>
    <lineage>
        <taxon>Eukaryota</taxon>
        <taxon>Fungi</taxon>
        <taxon>Dikarya</taxon>
        <taxon>Ascomycota</taxon>
        <taxon>Pezizomycotina</taxon>
        <taxon>Eurotiomycetes</taxon>
        <taxon>Eurotiomycetidae</taxon>
        <taxon>Eurotiales</taxon>
        <taxon>Aspergillaceae</taxon>
        <taxon>Aspergillus</taxon>
        <taxon>Aspergillus subgen. Circumdati</taxon>
    </lineage>
</organism>
<reference evidence="2 3" key="1">
    <citation type="submission" date="2016-12" db="EMBL/GenBank/DDBJ databases">
        <title>The genomes of Aspergillus section Nigri reveals drivers in fungal speciation.</title>
        <authorList>
            <consortium name="DOE Joint Genome Institute"/>
            <person name="Vesth T.C."/>
            <person name="Nybo J."/>
            <person name="Theobald S."/>
            <person name="Brandl J."/>
            <person name="Frisvad J.C."/>
            <person name="Nielsen K.F."/>
            <person name="Lyhne E.K."/>
            <person name="Kogle M.E."/>
            <person name="Kuo A."/>
            <person name="Riley R."/>
            <person name="Clum A."/>
            <person name="Nolan M."/>
            <person name="Lipzen A."/>
            <person name="Salamov A."/>
            <person name="Henrissat B."/>
            <person name="Wiebenga A."/>
            <person name="De Vries R.P."/>
            <person name="Grigoriev I.V."/>
            <person name="Mortensen U.H."/>
            <person name="Andersen M.R."/>
            <person name="Baker S.E."/>
        </authorList>
    </citation>
    <scope>NUCLEOTIDE SEQUENCE [LARGE SCALE GENOMIC DNA]</scope>
    <source>
        <strain evidence="2 3">CBS 117.55</strain>
    </source>
</reference>
<dbReference type="PANTHER" id="PTHR42083">
    <property type="entry name" value="MARVEL DOMAIN-CONTAINING PROTEIN"/>
    <property type="match status" value="1"/>
</dbReference>
<feature type="transmembrane region" description="Helical" evidence="1">
    <location>
        <begin position="123"/>
        <end position="147"/>
    </location>
</feature>
<accession>A0A317W6B6</accession>
<evidence type="ECO:0008006" key="4">
    <source>
        <dbReference type="Google" id="ProtNLM"/>
    </source>
</evidence>
<dbReference type="Proteomes" id="UP000247233">
    <property type="component" value="Unassembled WGS sequence"/>
</dbReference>
<feature type="transmembrane region" description="Helical" evidence="1">
    <location>
        <begin position="55"/>
        <end position="75"/>
    </location>
</feature>
<keyword evidence="1" id="KW-1133">Transmembrane helix</keyword>
<evidence type="ECO:0000313" key="3">
    <source>
        <dbReference type="Proteomes" id="UP000247233"/>
    </source>
</evidence>
<sequence length="199" mass="21360">MAKPIPPNRGARTLIIHAVLRILQITLAIIIAALYGIDLAHATKSHTRAIPSWVYAEFVAAVSAITSLIYVFVFVRYIVWILLDGLMVVLWVAQVGVFGSLFISNDTSSGDVDFTLSVLRMRVAVGLDLVMMVLWVLTAGLGVEGCVWGRKLVSRKDGGGCGMEVIVADGGDVETGEILCGEKETLATVVEEEDEGKGV</sequence>
<dbReference type="PANTHER" id="PTHR42083:SF1">
    <property type="entry name" value="MARVEL DOMAIN-CONTAINING PROTEIN"/>
    <property type="match status" value="1"/>
</dbReference>
<evidence type="ECO:0000313" key="2">
    <source>
        <dbReference type="EMBL" id="PWY82156.1"/>
    </source>
</evidence>
<dbReference type="RefSeq" id="XP_025399421.1">
    <property type="nucleotide sequence ID" value="XM_025548055.1"/>
</dbReference>
<gene>
    <name evidence="2" type="ORF">BO70DRAFT_429217</name>
</gene>
<comment type="caution">
    <text evidence="2">The sequence shown here is derived from an EMBL/GenBank/DDBJ whole genome shotgun (WGS) entry which is preliminary data.</text>
</comment>
<keyword evidence="1" id="KW-0812">Transmembrane</keyword>
<protein>
    <recommendedName>
        <fullName evidence="4">MARVEL domain-containing protein</fullName>
    </recommendedName>
</protein>
<dbReference type="OrthoDB" id="5363290at2759"/>
<dbReference type="GeneID" id="37070292"/>
<proteinExistence type="predicted"/>
<keyword evidence="3" id="KW-1185">Reference proteome</keyword>
<feature type="transmembrane region" description="Helical" evidence="1">
    <location>
        <begin position="82"/>
        <end position="103"/>
    </location>
</feature>